<evidence type="ECO:0000256" key="5">
    <source>
        <dbReference type="SAM" id="Phobius"/>
    </source>
</evidence>
<dbReference type="InterPro" id="IPR002994">
    <property type="entry name" value="Surf1/Shy1"/>
</dbReference>
<gene>
    <name evidence="6" type="ORF">UFOPK1939_00212</name>
</gene>
<dbReference type="Pfam" id="PF02104">
    <property type="entry name" value="SURF1"/>
    <property type="match status" value="1"/>
</dbReference>
<feature type="transmembrane region" description="Helical" evidence="5">
    <location>
        <begin position="6"/>
        <end position="26"/>
    </location>
</feature>
<dbReference type="PANTHER" id="PTHR23427:SF2">
    <property type="entry name" value="SURFEIT LOCUS PROTEIN 1"/>
    <property type="match status" value="1"/>
</dbReference>
<evidence type="ECO:0000256" key="3">
    <source>
        <dbReference type="ARBA" id="ARBA00022989"/>
    </source>
</evidence>
<keyword evidence="4 5" id="KW-0472">Membrane</keyword>
<evidence type="ECO:0000256" key="1">
    <source>
        <dbReference type="ARBA" id="ARBA00004370"/>
    </source>
</evidence>
<dbReference type="PROSITE" id="PS51257">
    <property type="entry name" value="PROKAR_LIPOPROTEIN"/>
    <property type="match status" value="1"/>
</dbReference>
<protein>
    <submittedName>
        <fullName evidence="6">Unannotated protein</fullName>
    </submittedName>
</protein>
<accession>A0A6J6HQQ3</accession>
<keyword evidence="3 5" id="KW-1133">Transmembrane helix</keyword>
<comment type="subcellular location">
    <subcellularLocation>
        <location evidence="1">Membrane</location>
    </subcellularLocation>
</comment>
<dbReference type="AlphaFoldDB" id="A0A6J6HQQ3"/>
<dbReference type="GO" id="GO:0016020">
    <property type="term" value="C:membrane"/>
    <property type="evidence" value="ECO:0007669"/>
    <property type="project" value="UniProtKB-SubCell"/>
</dbReference>
<evidence type="ECO:0000256" key="2">
    <source>
        <dbReference type="ARBA" id="ARBA00022692"/>
    </source>
</evidence>
<feature type="transmembrane region" description="Helical" evidence="5">
    <location>
        <begin position="209"/>
        <end position="229"/>
    </location>
</feature>
<evidence type="ECO:0000313" key="6">
    <source>
        <dbReference type="EMBL" id="CAB4616182.1"/>
    </source>
</evidence>
<proteinExistence type="predicted"/>
<keyword evidence="2 5" id="KW-0812">Transmembrane</keyword>
<dbReference type="EMBL" id="CAEZVF010000017">
    <property type="protein sequence ID" value="CAB4616182.1"/>
    <property type="molecule type" value="Genomic_DNA"/>
</dbReference>
<dbReference type="PANTHER" id="PTHR23427">
    <property type="entry name" value="SURFEIT LOCUS PROTEIN"/>
    <property type="match status" value="1"/>
</dbReference>
<name>A0A6J6HQQ3_9ZZZZ</name>
<dbReference type="InterPro" id="IPR045214">
    <property type="entry name" value="Surf1/Surf4"/>
</dbReference>
<reference evidence="6" key="1">
    <citation type="submission" date="2020-05" db="EMBL/GenBank/DDBJ databases">
        <authorList>
            <person name="Chiriac C."/>
            <person name="Salcher M."/>
            <person name="Ghai R."/>
            <person name="Kavagutti S V."/>
        </authorList>
    </citation>
    <scope>NUCLEOTIDE SEQUENCE</scope>
</reference>
<sequence length="244" mass="27120">MKAQPARWIVVTAFALLASTACIFLARWQLNRLHGRNDANRIITSNYDQPATQLTRTVRPGEPLDTRTTWRAVTAQGTYDQSDELLVRKRSLNESTGYWVLTPLDTSSGRIWAVRGWIRAGADARTPSLTPAPPAGRVSVTGYLRGLERTTDTQGLPDRQIQTISPSVINSSRSTPTYQAWLQVATEDPAPKTTPTRLPNPDVSSGPHLGYVVQWIAFALLIWVGWWIIVRRTDTELTENGSSP</sequence>
<organism evidence="6">
    <name type="scientific">freshwater metagenome</name>
    <dbReference type="NCBI Taxonomy" id="449393"/>
    <lineage>
        <taxon>unclassified sequences</taxon>
        <taxon>metagenomes</taxon>
        <taxon>ecological metagenomes</taxon>
    </lineage>
</organism>
<dbReference type="PROSITE" id="PS50895">
    <property type="entry name" value="SURF1"/>
    <property type="match status" value="1"/>
</dbReference>
<evidence type="ECO:0000256" key="4">
    <source>
        <dbReference type="ARBA" id="ARBA00023136"/>
    </source>
</evidence>
<dbReference type="CDD" id="cd06662">
    <property type="entry name" value="SURF1"/>
    <property type="match status" value="1"/>
</dbReference>